<dbReference type="RefSeq" id="WP_380757708.1">
    <property type="nucleotide sequence ID" value="NZ_JBHSRF010000044.1"/>
</dbReference>
<evidence type="ECO:0008006" key="5">
    <source>
        <dbReference type="Google" id="ProtNLM"/>
    </source>
</evidence>
<protein>
    <recommendedName>
        <fullName evidence="5">MacB-like periplasmic core domain-containing protein</fullName>
    </recommendedName>
</protein>
<keyword evidence="2" id="KW-0472">Membrane</keyword>
<gene>
    <name evidence="3" type="ORF">ACFP1K_25505</name>
</gene>
<sequence length="246" mass="26400">MASRISPGEGAAGDPAGGDRFGRVARNPFTWIAGLLAMVVGGVVAAWVPAGGHDMFNRVTGADPVVVFLVEEEWEDGDVAPARPIEDQDDRTTLLATSGEQAFTGLVKKYRGGPVGRLGVIVAVGGGHGDVRVVDIRPRVLPDAPSRGSAGLRTGACRCRRGAFRPRSRWWSCWPSRRRTPSTAQEPSASCRAREGRARVGEQRRVRVAKPGRVPTARAAVRWRPAVRCRGATGCRHRPGRTPARC</sequence>
<comment type="caution">
    <text evidence="3">The sequence shown here is derived from an EMBL/GenBank/DDBJ whole genome shotgun (WGS) entry which is preliminary data.</text>
</comment>
<accession>A0ABW1NN99</accession>
<keyword evidence="2" id="KW-0812">Transmembrane</keyword>
<evidence type="ECO:0000256" key="2">
    <source>
        <dbReference type="SAM" id="Phobius"/>
    </source>
</evidence>
<organism evidence="3 4">
    <name type="scientific">Sphaerisporangium aureirubrum</name>
    <dbReference type="NCBI Taxonomy" id="1544736"/>
    <lineage>
        <taxon>Bacteria</taxon>
        <taxon>Bacillati</taxon>
        <taxon>Actinomycetota</taxon>
        <taxon>Actinomycetes</taxon>
        <taxon>Streptosporangiales</taxon>
        <taxon>Streptosporangiaceae</taxon>
        <taxon>Sphaerisporangium</taxon>
    </lineage>
</organism>
<reference evidence="4" key="1">
    <citation type="journal article" date="2019" name="Int. J. Syst. Evol. Microbiol.">
        <title>The Global Catalogue of Microorganisms (GCM) 10K type strain sequencing project: providing services to taxonomists for standard genome sequencing and annotation.</title>
        <authorList>
            <consortium name="The Broad Institute Genomics Platform"/>
            <consortium name="The Broad Institute Genome Sequencing Center for Infectious Disease"/>
            <person name="Wu L."/>
            <person name="Ma J."/>
        </authorList>
    </citation>
    <scope>NUCLEOTIDE SEQUENCE [LARGE SCALE GENOMIC DNA]</scope>
    <source>
        <strain evidence="4">JCM 30346</strain>
    </source>
</reference>
<feature type="transmembrane region" description="Helical" evidence="2">
    <location>
        <begin position="29"/>
        <end position="48"/>
    </location>
</feature>
<dbReference type="EMBL" id="JBHSRF010000044">
    <property type="protein sequence ID" value="MFC6084540.1"/>
    <property type="molecule type" value="Genomic_DNA"/>
</dbReference>
<name>A0ABW1NN99_9ACTN</name>
<keyword evidence="4" id="KW-1185">Reference proteome</keyword>
<proteinExistence type="predicted"/>
<feature type="region of interest" description="Disordered" evidence="1">
    <location>
        <begin position="177"/>
        <end position="198"/>
    </location>
</feature>
<dbReference type="Proteomes" id="UP001596137">
    <property type="component" value="Unassembled WGS sequence"/>
</dbReference>
<evidence type="ECO:0000313" key="3">
    <source>
        <dbReference type="EMBL" id="MFC6084540.1"/>
    </source>
</evidence>
<evidence type="ECO:0000256" key="1">
    <source>
        <dbReference type="SAM" id="MobiDB-lite"/>
    </source>
</evidence>
<keyword evidence="2" id="KW-1133">Transmembrane helix</keyword>
<evidence type="ECO:0000313" key="4">
    <source>
        <dbReference type="Proteomes" id="UP001596137"/>
    </source>
</evidence>